<dbReference type="Pfam" id="PF02771">
    <property type="entry name" value="Acyl-CoA_dh_N"/>
    <property type="match status" value="1"/>
</dbReference>
<dbReference type="GO" id="GO:0003995">
    <property type="term" value="F:acyl-CoA dehydrogenase activity"/>
    <property type="evidence" value="ECO:0007669"/>
    <property type="project" value="TreeGrafter"/>
</dbReference>
<dbReference type="HOGENOM" id="CLU_018204_5_2_7"/>
<evidence type="ECO:0000313" key="10">
    <source>
        <dbReference type="EMBL" id="ETW92923.1"/>
    </source>
</evidence>
<dbReference type="CDD" id="cd00567">
    <property type="entry name" value="ACAD"/>
    <property type="match status" value="1"/>
</dbReference>
<evidence type="ECO:0000313" key="11">
    <source>
        <dbReference type="Proteomes" id="UP000019141"/>
    </source>
</evidence>
<proteinExistence type="inferred from homology"/>
<dbReference type="Gene3D" id="1.10.540.10">
    <property type="entry name" value="Acyl-CoA dehydrogenase/oxidase, N-terminal domain"/>
    <property type="match status" value="1"/>
</dbReference>
<dbReference type="AlphaFoldDB" id="W4L4A6"/>
<dbReference type="InterPro" id="IPR013786">
    <property type="entry name" value="AcylCoA_DH/ox_N"/>
</dbReference>
<reference evidence="10 11" key="1">
    <citation type="journal article" date="2014" name="Nature">
        <title>An environmental bacterial taxon with a large and distinct metabolic repertoire.</title>
        <authorList>
            <person name="Wilson M.C."/>
            <person name="Mori T."/>
            <person name="Ruckert C."/>
            <person name="Uria A.R."/>
            <person name="Helf M.J."/>
            <person name="Takada K."/>
            <person name="Gernert C."/>
            <person name="Steffens U.A."/>
            <person name="Heycke N."/>
            <person name="Schmitt S."/>
            <person name="Rinke C."/>
            <person name="Helfrich E.J."/>
            <person name="Brachmann A.O."/>
            <person name="Gurgui C."/>
            <person name="Wakimoto T."/>
            <person name="Kracht M."/>
            <person name="Crusemann M."/>
            <person name="Hentschel U."/>
            <person name="Abe I."/>
            <person name="Matsunaga S."/>
            <person name="Kalinowski J."/>
            <person name="Takeyama H."/>
            <person name="Piel J."/>
        </authorList>
    </citation>
    <scope>NUCLEOTIDE SEQUENCE [LARGE SCALE GENOMIC DNA]</scope>
    <source>
        <strain evidence="11">TSY1</strain>
    </source>
</reference>
<comment type="cofactor">
    <cofactor evidence="1 6">
        <name>FAD</name>
        <dbReference type="ChEBI" id="CHEBI:57692"/>
    </cofactor>
</comment>
<organism evidence="10 11">
    <name type="scientific">Entotheonella factor</name>
    <dbReference type="NCBI Taxonomy" id="1429438"/>
    <lineage>
        <taxon>Bacteria</taxon>
        <taxon>Pseudomonadati</taxon>
        <taxon>Nitrospinota/Tectimicrobiota group</taxon>
        <taxon>Candidatus Tectimicrobiota</taxon>
        <taxon>Candidatus Entotheonellia</taxon>
        <taxon>Candidatus Entotheonellales</taxon>
        <taxon>Candidatus Entotheonellaceae</taxon>
        <taxon>Candidatus Entotheonella</taxon>
    </lineage>
</organism>
<dbReference type="SUPFAM" id="SSF47203">
    <property type="entry name" value="Acyl-CoA dehydrogenase C-terminal domain-like"/>
    <property type="match status" value="1"/>
</dbReference>
<dbReference type="InterPro" id="IPR009075">
    <property type="entry name" value="AcylCo_DH/oxidase_C"/>
</dbReference>
<keyword evidence="3 6" id="KW-0285">Flavoprotein</keyword>
<dbReference type="SUPFAM" id="SSF56645">
    <property type="entry name" value="Acyl-CoA dehydrogenase NM domain-like"/>
    <property type="match status" value="1"/>
</dbReference>
<dbReference type="EMBL" id="AZHW01001344">
    <property type="protein sequence ID" value="ETW92923.1"/>
    <property type="molecule type" value="Genomic_DNA"/>
</dbReference>
<evidence type="ECO:0000259" key="7">
    <source>
        <dbReference type="Pfam" id="PF00441"/>
    </source>
</evidence>
<dbReference type="InterPro" id="IPR037069">
    <property type="entry name" value="AcylCoA_DH/ox_N_sf"/>
</dbReference>
<dbReference type="InterPro" id="IPR046373">
    <property type="entry name" value="Acyl-CoA_Oxase/DH_mid-dom_sf"/>
</dbReference>
<evidence type="ECO:0000256" key="4">
    <source>
        <dbReference type="ARBA" id="ARBA00022827"/>
    </source>
</evidence>
<protein>
    <submittedName>
        <fullName evidence="10">Acyl-CoA dehydrogenase</fullName>
    </submittedName>
</protein>
<name>W4L4A6_ENTF1</name>
<keyword evidence="5 6" id="KW-0560">Oxidoreductase</keyword>
<dbReference type="PANTHER" id="PTHR43884:SF20">
    <property type="entry name" value="ACYL-COA DEHYDROGENASE FADE28"/>
    <property type="match status" value="1"/>
</dbReference>
<dbReference type="InterPro" id="IPR036250">
    <property type="entry name" value="AcylCo_DH-like_C"/>
</dbReference>
<feature type="domain" description="Acyl-CoA dehydrogenase/oxidase N-terminal" evidence="9">
    <location>
        <begin position="6"/>
        <end position="117"/>
    </location>
</feature>
<evidence type="ECO:0000256" key="3">
    <source>
        <dbReference type="ARBA" id="ARBA00022630"/>
    </source>
</evidence>
<dbReference type="GO" id="GO:0050660">
    <property type="term" value="F:flavin adenine dinucleotide binding"/>
    <property type="evidence" value="ECO:0007669"/>
    <property type="project" value="InterPro"/>
</dbReference>
<feature type="domain" description="Acyl-CoA oxidase/dehydrogenase middle" evidence="8">
    <location>
        <begin position="122"/>
        <end position="215"/>
    </location>
</feature>
<evidence type="ECO:0000256" key="2">
    <source>
        <dbReference type="ARBA" id="ARBA00009347"/>
    </source>
</evidence>
<keyword evidence="4 6" id="KW-0274">FAD</keyword>
<evidence type="ECO:0000256" key="1">
    <source>
        <dbReference type="ARBA" id="ARBA00001974"/>
    </source>
</evidence>
<dbReference type="Proteomes" id="UP000019141">
    <property type="component" value="Unassembled WGS sequence"/>
</dbReference>
<dbReference type="Gene3D" id="2.40.110.10">
    <property type="entry name" value="Butyryl-CoA Dehydrogenase, subunit A, domain 2"/>
    <property type="match status" value="1"/>
</dbReference>
<evidence type="ECO:0000256" key="5">
    <source>
        <dbReference type="ARBA" id="ARBA00023002"/>
    </source>
</evidence>
<feature type="domain" description="Acyl-CoA dehydrogenase/oxidase C-terminal" evidence="7">
    <location>
        <begin position="228"/>
        <end position="373"/>
    </location>
</feature>
<dbReference type="InterPro" id="IPR006091">
    <property type="entry name" value="Acyl-CoA_Oxase/DH_mid-dom"/>
</dbReference>
<evidence type="ECO:0000259" key="8">
    <source>
        <dbReference type="Pfam" id="PF02770"/>
    </source>
</evidence>
<comment type="similarity">
    <text evidence="2 6">Belongs to the acyl-CoA dehydrogenase family.</text>
</comment>
<dbReference type="InterPro" id="IPR009100">
    <property type="entry name" value="AcylCoA_DH/oxidase_NM_dom_sf"/>
</dbReference>
<keyword evidence="11" id="KW-1185">Reference proteome</keyword>
<dbReference type="Pfam" id="PF02770">
    <property type="entry name" value="Acyl-CoA_dh_M"/>
    <property type="match status" value="1"/>
</dbReference>
<accession>W4L4A6</accession>
<dbReference type="PANTHER" id="PTHR43884">
    <property type="entry name" value="ACYL-COA DEHYDROGENASE"/>
    <property type="match status" value="1"/>
</dbReference>
<evidence type="ECO:0000256" key="6">
    <source>
        <dbReference type="RuleBase" id="RU362125"/>
    </source>
</evidence>
<gene>
    <name evidence="10" type="ORF">ETSY1_41525</name>
</gene>
<sequence>MDFSFTEEQQLLRSSIGRFIQDQYSIDTRREIVASETGWRRDYWEQFAELGLLAAAFPEADGGFFSSPIDTLVIMEELGKGLVVEPYLQTAILGSAFLCNGASDAMRANLIPSIIEGQTLLAFAYAEPQGRYNLADLTTSAQKDGNSYIINGHKAVVMGAPMADKLIVTTRTAGDQRDRNGITVFLVDSNVGGLSRRDYTTIDGYRAADVTFDNVRVDADAIIGEPDGGLPLIEQAVDAGIAAICGEALGAMKTINDMTVEYTKTRKQFGIPIGKFQVLQHRMVDMFIAYEQSVSMTYMVHLKLEEAPVERAKATAAAKVQIGKAGRYIAQEAVQIHGGMGMTDELALGYYFKRLTLIDTQFGNVDHHLRRYARTA</sequence>
<dbReference type="Gene3D" id="1.20.140.10">
    <property type="entry name" value="Butyryl-CoA Dehydrogenase, subunit A, domain 3"/>
    <property type="match status" value="1"/>
</dbReference>
<dbReference type="PATRIC" id="fig|1429438.4.peg.7773"/>
<dbReference type="Pfam" id="PF00441">
    <property type="entry name" value="Acyl-CoA_dh_1"/>
    <property type="match status" value="1"/>
</dbReference>
<comment type="caution">
    <text evidence="10">The sequence shown here is derived from an EMBL/GenBank/DDBJ whole genome shotgun (WGS) entry which is preliminary data.</text>
</comment>
<evidence type="ECO:0000259" key="9">
    <source>
        <dbReference type="Pfam" id="PF02771"/>
    </source>
</evidence>